<dbReference type="Gene3D" id="3.40.50.1240">
    <property type="entry name" value="Phosphoglycerate mutase-like"/>
    <property type="match status" value="1"/>
</dbReference>
<evidence type="ECO:0000313" key="3">
    <source>
        <dbReference type="EMBL" id="PPK93338.1"/>
    </source>
</evidence>
<dbReference type="InterPro" id="IPR051021">
    <property type="entry name" value="Mito_Ser/Thr_phosphatase"/>
</dbReference>
<organism evidence="3 4">
    <name type="scientific">Nonlabens xylanidelens</name>
    <dbReference type="NCBI Taxonomy" id="191564"/>
    <lineage>
        <taxon>Bacteria</taxon>
        <taxon>Pseudomonadati</taxon>
        <taxon>Bacteroidota</taxon>
        <taxon>Flavobacteriia</taxon>
        <taxon>Flavobacteriales</taxon>
        <taxon>Flavobacteriaceae</taxon>
        <taxon>Nonlabens</taxon>
    </lineage>
</organism>
<dbReference type="CDD" id="cd07040">
    <property type="entry name" value="HP"/>
    <property type="match status" value="1"/>
</dbReference>
<sequence>MKKLIVIRHGKSSWELQVRDHDRVLTQRGIEDAHLIGKALKTAQINPDVVWTSTAARALQTATLVTEYIDYQLSTLKLKRDLYTFNAQELLEVISTCDDSVETLVIFSHNNGITDLVNLLGTTRFDNVPTAGVVAIDFETNSWKSLEKGSTKFHIFPKLIR</sequence>
<dbReference type="OrthoDB" id="9810154at2"/>
<keyword evidence="4" id="KW-1185">Reference proteome</keyword>
<evidence type="ECO:0000256" key="1">
    <source>
        <dbReference type="ARBA" id="ARBA00022801"/>
    </source>
</evidence>
<dbReference type="SMART" id="SM00855">
    <property type="entry name" value="PGAM"/>
    <property type="match status" value="1"/>
</dbReference>
<comment type="caution">
    <text evidence="3">The sequence shown here is derived from an EMBL/GenBank/DDBJ whole genome shotgun (WGS) entry which is preliminary data.</text>
</comment>
<dbReference type="InterPro" id="IPR013078">
    <property type="entry name" value="His_Pase_superF_clade-1"/>
</dbReference>
<dbReference type="GO" id="GO:0016787">
    <property type="term" value="F:hydrolase activity"/>
    <property type="evidence" value="ECO:0007669"/>
    <property type="project" value="UniProtKB-KW"/>
</dbReference>
<evidence type="ECO:0000313" key="4">
    <source>
        <dbReference type="Proteomes" id="UP000239002"/>
    </source>
</evidence>
<dbReference type="Pfam" id="PF00300">
    <property type="entry name" value="His_Phos_1"/>
    <property type="match status" value="1"/>
</dbReference>
<dbReference type="Proteomes" id="UP000239002">
    <property type="component" value="Unassembled WGS sequence"/>
</dbReference>
<feature type="binding site" evidence="2">
    <location>
        <position position="57"/>
    </location>
    <ligand>
        <name>substrate</name>
    </ligand>
</feature>
<dbReference type="PANTHER" id="PTHR20935:SF0">
    <property type="entry name" value="SERINE_THREONINE-PROTEIN PHOSPHATASE PGAM5, MITOCHONDRIAL"/>
    <property type="match status" value="1"/>
</dbReference>
<accession>A0A2S6IGK0</accession>
<evidence type="ECO:0000256" key="2">
    <source>
        <dbReference type="PIRSR" id="PIRSR613078-2"/>
    </source>
</evidence>
<reference evidence="3 4" key="1">
    <citation type="submission" date="2018-02" db="EMBL/GenBank/DDBJ databases">
        <title>Genomic Encyclopedia of Archaeal and Bacterial Type Strains, Phase II (KMG-II): from individual species to whole genera.</title>
        <authorList>
            <person name="Goeker M."/>
        </authorList>
    </citation>
    <scope>NUCLEOTIDE SEQUENCE [LARGE SCALE GENOMIC DNA]</scope>
    <source>
        <strain evidence="3 4">DSM 16809</strain>
    </source>
</reference>
<protein>
    <submittedName>
        <fullName evidence="3">Phosphohistidine phosphatase</fullName>
    </submittedName>
</protein>
<dbReference type="AlphaFoldDB" id="A0A2S6IGK0"/>
<dbReference type="EMBL" id="PTJE01000007">
    <property type="protein sequence ID" value="PPK93338.1"/>
    <property type="molecule type" value="Genomic_DNA"/>
</dbReference>
<gene>
    <name evidence="3" type="ORF">LY01_02625</name>
</gene>
<dbReference type="SUPFAM" id="SSF53254">
    <property type="entry name" value="Phosphoglycerate mutase-like"/>
    <property type="match status" value="1"/>
</dbReference>
<dbReference type="InterPro" id="IPR029033">
    <property type="entry name" value="His_PPase_superfam"/>
</dbReference>
<dbReference type="PANTHER" id="PTHR20935">
    <property type="entry name" value="PHOSPHOGLYCERATE MUTASE-RELATED"/>
    <property type="match status" value="1"/>
</dbReference>
<proteinExistence type="predicted"/>
<dbReference type="RefSeq" id="WP_104516303.1">
    <property type="nucleotide sequence ID" value="NZ_MQVW01000012.1"/>
</dbReference>
<name>A0A2S6IGK0_9FLAO</name>
<keyword evidence="1" id="KW-0378">Hydrolase</keyword>